<sequence length="242" mass="27332">MEWLVAVPTFPKPPNPNTEIPPILGHRFFRYQPMQRVYSFTLRLGRCANHPSDSRKPPVRWADIPYDDSESSWDTFSRPLRTRVFQQGAGEDSSDPRFRGPQSDYTGVRGAFTPCPLNAGTLVVHIVPRKPERESVEAGTVRVQMEMKATPLPSSNEVWTIDAGSLVGKHLKSWTPSTLPPRRCDDDRVGVYLRAFWDETRLFRMLMDASPRLSEGEVVDEIRGQLEEATSSKFACALSVIA</sequence>
<gene>
    <name evidence="1" type="ORF">L227DRAFT_574040</name>
</gene>
<reference evidence="1" key="1">
    <citation type="journal article" date="2018" name="Genome Biol. Evol.">
        <title>Genomics and development of Lentinus tigrinus, a white-rot wood-decaying mushroom with dimorphic fruiting bodies.</title>
        <authorList>
            <person name="Wu B."/>
            <person name="Xu Z."/>
            <person name="Knudson A."/>
            <person name="Carlson A."/>
            <person name="Chen N."/>
            <person name="Kovaka S."/>
            <person name="LaButti K."/>
            <person name="Lipzen A."/>
            <person name="Pennachio C."/>
            <person name="Riley R."/>
            <person name="Schakwitz W."/>
            <person name="Umezawa K."/>
            <person name="Ohm R.A."/>
            <person name="Grigoriev I.V."/>
            <person name="Nagy L.G."/>
            <person name="Gibbons J."/>
            <person name="Hibbett D."/>
        </authorList>
    </citation>
    <scope>NUCLEOTIDE SEQUENCE [LARGE SCALE GENOMIC DNA]</scope>
    <source>
        <strain evidence="1">ALCF2SS1-6</strain>
    </source>
</reference>
<name>A0A5C2SE51_9APHY</name>
<organism evidence="1 2">
    <name type="scientific">Lentinus tigrinus ALCF2SS1-6</name>
    <dbReference type="NCBI Taxonomy" id="1328759"/>
    <lineage>
        <taxon>Eukaryota</taxon>
        <taxon>Fungi</taxon>
        <taxon>Dikarya</taxon>
        <taxon>Basidiomycota</taxon>
        <taxon>Agaricomycotina</taxon>
        <taxon>Agaricomycetes</taxon>
        <taxon>Polyporales</taxon>
        <taxon>Polyporaceae</taxon>
        <taxon>Lentinus</taxon>
    </lineage>
</organism>
<protein>
    <submittedName>
        <fullName evidence="1">Uncharacterized protein</fullName>
    </submittedName>
</protein>
<dbReference type="AlphaFoldDB" id="A0A5C2SE51"/>
<proteinExistence type="predicted"/>
<evidence type="ECO:0000313" key="2">
    <source>
        <dbReference type="Proteomes" id="UP000313359"/>
    </source>
</evidence>
<dbReference type="EMBL" id="ML122261">
    <property type="protein sequence ID" value="RPD61538.1"/>
    <property type="molecule type" value="Genomic_DNA"/>
</dbReference>
<dbReference type="Proteomes" id="UP000313359">
    <property type="component" value="Unassembled WGS sequence"/>
</dbReference>
<evidence type="ECO:0000313" key="1">
    <source>
        <dbReference type="EMBL" id="RPD61538.1"/>
    </source>
</evidence>
<keyword evidence="2" id="KW-1185">Reference proteome</keyword>
<accession>A0A5C2SE51</accession>